<comment type="subcellular location">
    <subcellularLocation>
        <location evidence="10">Cell outer membrane</location>
        <topology evidence="10">Multi-pass membrane protein</topology>
    </subcellularLocation>
</comment>
<keyword evidence="7 10" id="KW-0626">Porin</keyword>
<keyword evidence="12" id="KW-1185">Reference proteome</keyword>
<dbReference type="AlphaFoldDB" id="A0AAW5R424"/>
<dbReference type="EMBL" id="JALIDZ010000009">
    <property type="protein sequence ID" value="MCT8973874.1"/>
    <property type="molecule type" value="Genomic_DNA"/>
</dbReference>
<evidence type="ECO:0000256" key="7">
    <source>
        <dbReference type="ARBA" id="ARBA00023114"/>
    </source>
</evidence>
<dbReference type="GO" id="GO:0006811">
    <property type="term" value="P:monoatomic ion transport"/>
    <property type="evidence" value="ECO:0007669"/>
    <property type="project" value="UniProtKB-KW"/>
</dbReference>
<proteinExistence type="inferred from homology"/>
<dbReference type="GO" id="GO:0009279">
    <property type="term" value="C:cell outer membrane"/>
    <property type="evidence" value="ECO:0007669"/>
    <property type="project" value="UniProtKB-SubCell"/>
</dbReference>
<evidence type="ECO:0000256" key="3">
    <source>
        <dbReference type="ARBA" id="ARBA00022452"/>
    </source>
</evidence>
<evidence type="ECO:0000256" key="5">
    <source>
        <dbReference type="ARBA" id="ARBA00022729"/>
    </source>
</evidence>
<keyword evidence="9 10" id="KW-0998">Cell outer membrane</keyword>
<evidence type="ECO:0000256" key="4">
    <source>
        <dbReference type="ARBA" id="ARBA00022692"/>
    </source>
</evidence>
<evidence type="ECO:0000256" key="6">
    <source>
        <dbReference type="ARBA" id="ARBA00023065"/>
    </source>
</evidence>
<evidence type="ECO:0000256" key="2">
    <source>
        <dbReference type="ARBA" id="ARBA00022448"/>
    </source>
</evidence>
<dbReference type="GO" id="GO:0046930">
    <property type="term" value="C:pore complex"/>
    <property type="evidence" value="ECO:0007669"/>
    <property type="project" value="UniProtKB-KW"/>
</dbReference>
<comment type="caution">
    <text evidence="11">The sequence shown here is derived from an EMBL/GenBank/DDBJ whole genome shotgun (WGS) entry which is preliminary data.</text>
</comment>
<feature type="chain" id="PRO_5043105867" description="Porin" evidence="10">
    <location>
        <begin position="32"/>
        <end position="472"/>
    </location>
</feature>
<keyword evidence="6 10" id="KW-0406">Ion transport</keyword>
<organism evidence="11 12">
    <name type="scientific">Microbaculum marinisediminis</name>
    <dbReference type="NCBI Taxonomy" id="2931392"/>
    <lineage>
        <taxon>Bacteria</taxon>
        <taxon>Pseudomonadati</taxon>
        <taxon>Pseudomonadota</taxon>
        <taxon>Alphaproteobacteria</taxon>
        <taxon>Hyphomicrobiales</taxon>
        <taxon>Tepidamorphaceae</taxon>
        <taxon>Microbaculum</taxon>
    </lineage>
</organism>
<keyword evidence="4 10" id="KW-0812">Transmembrane</keyword>
<keyword evidence="3 10" id="KW-1134">Transmembrane beta strand</keyword>
<sequence>MIDPFRQQRRFPIAFTAMAAMLALMPAIGLAADFDTLPTNRPVVDRCEAQGLRTVPQTDICMKFGGFVRFDMSAVGKNWIGTNGYVVKNIAVDGYSVVPSGVVPTINAQSRSDIIEMYSEGRLHTEVRADTEYGTVRGLVEIEATDNETRTGGPFGLRHAYVQFGNWTLGKIWSTFLHQASGPSYSDPYSVVGDNSTAIRRNQIRYTQTFGREFSLAVAIEDQNYNTPPAAIVGLGPDAPIVPASATSFSVSNDKSNMPDLVAALKWDKVGTGSAQISAALHQNSYAEMLTIAGTPVPGSDDTSMGFALLAGLALDLPSGDGDKFTLLANYTEGASQYLQDDYGSSTEIVWGRCGSANCILDDIRKWSVVSSLTHYWSPRVSTSFGAGYSRTDYGAVGTALKGLPAVPAALEVASLEGFANVQWQPTARTTFMLDIHYGRIDYRGFDLDPSIAGIQDAQGAWAGTFEVTRRF</sequence>
<keyword evidence="8 10" id="KW-0472">Membrane</keyword>
<dbReference type="Proteomes" id="UP001320898">
    <property type="component" value="Unassembled WGS sequence"/>
</dbReference>
<comment type="domain">
    <text evidence="10">Consists of 16-stranded beta-barrel sheets, with large surface-exposed loops, that form a transmembrane pore at the center of each barrel. The pore is partially ocluded by a peptide loop that folds into the pore lumen.</text>
</comment>
<evidence type="ECO:0000256" key="1">
    <source>
        <dbReference type="ARBA" id="ARBA00009521"/>
    </source>
</evidence>
<evidence type="ECO:0000256" key="8">
    <source>
        <dbReference type="ARBA" id="ARBA00023136"/>
    </source>
</evidence>
<reference evidence="11 12" key="1">
    <citation type="submission" date="2022-04" db="EMBL/GenBank/DDBJ databases">
        <authorList>
            <person name="Ye Y.-Q."/>
            <person name="Du Z.-J."/>
        </authorList>
    </citation>
    <scope>NUCLEOTIDE SEQUENCE [LARGE SCALE GENOMIC DNA]</scope>
    <source>
        <strain evidence="11 12">A6E488</strain>
    </source>
</reference>
<dbReference type="RefSeq" id="WP_261617455.1">
    <property type="nucleotide sequence ID" value="NZ_JALIDZ010000009.1"/>
</dbReference>
<evidence type="ECO:0000256" key="10">
    <source>
        <dbReference type="RuleBase" id="RU364005"/>
    </source>
</evidence>
<comment type="similarity">
    <text evidence="1 10">Belongs to the alphaproteobacteria porin family.</text>
</comment>
<accession>A0AAW5R424</accession>
<dbReference type="GO" id="GO:0015288">
    <property type="term" value="F:porin activity"/>
    <property type="evidence" value="ECO:0007669"/>
    <property type="project" value="UniProtKB-KW"/>
</dbReference>
<dbReference type="Pfam" id="PF02530">
    <property type="entry name" value="Porin_2"/>
    <property type="match status" value="1"/>
</dbReference>
<keyword evidence="5 10" id="KW-0732">Signal</keyword>
<dbReference type="SUPFAM" id="SSF56935">
    <property type="entry name" value="Porins"/>
    <property type="match status" value="1"/>
</dbReference>
<gene>
    <name evidence="11" type="ORF">MUB46_18565</name>
</gene>
<feature type="signal peptide" evidence="10">
    <location>
        <begin position="1"/>
        <end position="31"/>
    </location>
</feature>
<evidence type="ECO:0000256" key="9">
    <source>
        <dbReference type="ARBA" id="ARBA00023237"/>
    </source>
</evidence>
<evidence type="ECO:0000313" key="12">
    <source>
        <dbReference type="Proteomes" id="UP001320898"/>
    </source>
</evidence>
<comment type="function">
    <text evidence="10">Forms passive diffusion pores that allow small molecular weight hydrophilic materials across the outer membrane.</text>
</comment>
<protein>
    <recommendedName>
        <fullName evidence="10">Porin</fullName>
    </recommendedName>
</protein>
<keyword evidence="2 10" id="KW-0813">Transport</keyword>
<dbReference type="InterPro" id="IPR003684">
    <property type="entry name" value="Porin_alphabac"/>
</dbReference>
<name>A0AAW5R424_9HYPH</name>
<evidence type="ECO:0000313" key="11">
    <source>
        <dbReference type="EMBL" id="MCT8973874.1"/>
    </source>
</evidence>